<dbReference type="HOGENOM" id="CLU_1503840_0_0_1"/>
<dbReference type="SMART" id="SM00339">
    <property type="entry name" value="FH"/>
    <property type="match status" value="1"/>
</dbReference>
<evidence type="ECO:0000256" key="6">
    <source>
        <dbReference type="PROSITE-ProRule" id="PRU00089"/>
    </source>
</evidence>
<dbReference type="FunFam" id="1.10.10.10:FF:000135">
    <property type="entry name" value="forkhead box protein G1"/>
    <property type="match status" value="1"/>
</dbReference>
<dbReference type="PROSITE" id="PS00658">
    <property type="entry name" value="FORK_HEAD_2"/>
    <property type="match status" value="1"/>
</dbReference>
<protein>
    <submittedName>
        <fullName evidence="8">Forkhead transcription factor</fullName>
    </submittedName>
</protein>
<dbReference type="PANTHER" id="PTHR45881:SF1">
    <property type="entry name" value="FORK HEAD PROTEIN HOMOLOG 2"/>
    <property type="match status" value="1"/>
</dbReference>
<accession>I3EJD7</accession>
<dbReference type="Pfam" id="PF00250">
    <property type="entry name" value="Forkhead"/>
    <property type="match status" value="1"/>
</dbReference>
<comment type="subcellular location">
    <subcellularLocation>
        <location evidence="1 6">Nucleus</location>
    </subcellularLocation>
</comment>
<dbReference type="InterPro" id="IPR001766">
    <property type="entry name" value="Fork_head_dom"/>
</dbReference>
<evidence type="ECO:0000256" key="3">
    <source>
        <dbReference type="ARBA" id="ARBA00023125"/>
    </source>
</evidence>
<dbReference type="PANTHER" id="PTHR45881">
    <property type="entry name" value="CHECKPOINT SUPPRESSOR 1-LIKE, ISOFORM A-RELATED"/>
    <property type="match status" value="1"/>
</dbReference>
<dbReference type="GO" id="GO:0005634">
    <property type="term" value="C:nucleus"/>
    <property type="evidence" value="ECO:0007669"/>
    <property type="project" value="UniProtKB-SubCell"/>
</dbReference>
<keyword evidence="5 6" id="KW-0539">Nucleus</keyword>
<dbReference type="InterPro" id="IPR036390">
    <property type="entry name" value="WH_DNA-bd_sf"/>
</dbReference>
<keyword evidence="4" id="KW-0804">Transcription</keyword>
<evidence type="ECO:0000259" key="7">
    <source>
        <dbReference type="PROSITE" id="PS50039"/>
    </source>
</evidence>
<dbReference type="VEuPathDB" id="MicrosporidiaDB:NEQG_00104"/>
<dbReference type="InterPro" id="IPR036388">
    <property type="entry name" value="WH-like_DNA-bd_sf"/>
</dbReference>
<proteinExistence type="predicted"/>
<name>I3EJD7_NEMP3</name>
<organism evidence="8 9">
    <name type="scientific">Nematocida parisii (strain ERTm3)</name>
    <name type="common">Nematode killer fungus</name>
    <dbReference type="NCBI Taxonomy" id="935791"/>
    <lineage>
        <taxon>Eukaryota</taxon>
        <taxon>Fungi</taxon>
        <taxon>Fungi incertae sedis</taxon>
        <taxon>Microsporidia</taxon>
        <taxon>Nematocida</taxon>
    </lineage>
</organism>
<evidence type="ECO:0000256" key="5">
    <source>
        <dbReference type="ARBA" id="ARBA00023242"/>
    </source>
</evidence>
<dbReference type="InParanoid" id="I3EJD7"/>
<keyword evidence="9" id="KW-1185">Reference proteome</keyword>
<dbReference type="PROSITE" id="PS50039">
    <property type="entry name" value="FORK_HEAD_3"/>
    <property type="match status" value="1"/>
</dbReference>
<dbReference type="PROSITE" id="PS00657">
    <property type="entry name" value="FORK_HEAD_1"/>
    <property type="match status" value="1"/>
</dbReference>
<dbReference type="GO" id="GO:0000981">
    <property type="term" value="F:DNA-binding transcription factor activity, RNA polymerase II-specific"/>
    <property type="evidence" value="ECO:0007669"/>
    <property type="project" value="TreeGrafter"/>
</dbReference>
<dbReference type="InterPro" id="IPR018122">
    <property type="entry name" value="TF_fork_head_CS_1"/>
</dbReference>
<gene>
    <name evidence="8" type="ORF">NEQG_00104</name>
</gene>
<evidence type="ECO:0000256" key="4">
    <source>
        <dbReference type="ARBA" id="ARBA00023163"/>
    </source>
</evidence>
<dbReference type="EMBL" id="GL870876">
    <property type="protein sequence ID" value="EIJ89334.1"/>
    <property type="molecule type" value="Genomic_DNA"/>
</dbReference>
<dbReference type="Proteomes" id="UP000002872">
    <property type="component" value="Unassembled WGS sequence"/>
</dbReference>
<keyword evidence="2" id="KW-0805">Transcription regulation</keyword>
<dbReference type="Gene3D" id="1.10.10.10">
    <property type="entry name" value="Winged helix-like DNA-binding domain superfamily/Winged helix DNA-binding domain"/>
    <property type="match status" value="1"/>
</dbReference>
<feature type="domain" description="Fork-head" evidence="7">
    <location>
        <begin position="86"/>
        <end position="176"/>
    </location>
</feature>
<feature type="DNA-binding region" description="Fork-head" evidence="6">
    <location>
        <begin position="86"/>
        <end position="176"/>
    </location>
</feature>
<dbReference type="OrthoDB" id="5954824at2759"/>
<evidence type="ECO:0000313" key="8">
    <source>
        <dbReference type="EMBL" id="EIJ89334.1"/>
    </source>
</evidence>
<reference evidence="8" key="1">
    <citation type="submission" date="2011-01" db="EMBL/GenBank/DDBJ databases">
        <title>The Genome Sequence of Nematocida parisii strain ERTm3.</title>
        <authorList>
            <consortium name="The Broad Institute Genome Sequencing Platform"/>
            <consortium name="The Broad Institute Genome Sequencing Center for Infectious Disease"/>
            <person name="Cuomo C."/>
            <person name="Troemel E."/>
            <person name="Young S.K."/>
            <person name="Zeng Q."/>
            <person name="Gargeya S."/>
            <person name="Fitzgerald M."/>
            <person name="Haas B."/>
            <person name="Abouelleil A."/>
            <person name="Alvarado L."/>
            <person name="Arachchi H.M."/>
            <person name="Berlin A."/>
            <person name="Chapman S.B."/>
            <person name="Gearin G."/>
            <person name="Goldberg J."/>
            <person name="Griggs A."/>
            <person name="Gujja S."/>
            <person name="Hansen M."/>
            <person name="Heiman D."/>
            <person name="Howarth C."/>
            <person name="Larimer J."/>
            <person name="Lui A."/>
            <person name="MacDonald P.J.P."/>
            <person name="McCowen C."/>
            <person name="Montmayeur A."/>
            <person name="Murphy C."/>
            <person name="Neiman D."/>
            <person name="Pearson M."/>
            <person name="Priest M."/>
            <person name="Roberts A."/>
            <person name="Saif S."/>
            <person name="Shea T."/>
            <person name="Sisk P."/>
            <person name="Stolte C."/>
            <person name="Sykes S."/>
            <person name="Wortman J."/>
            <person name="Nusbaum C."/>
            <person name="Birren B."/>
        </authorList>
    </citation>
    <scope>NUCLEOTIDE SEQUENCE</scope>
    <source>
        <strain evidence="8">ERTm3</strain>
    </source>
</reference>
<dbReference type="PRINTS" id="PR00053">
    <property type="entry name" value="FORKHEAD"/>
</dbReference>
<dbReference type="SUPFAM" id="SSF46785">
    <property type="entry name" value="Winged helix' DNA-binding domain"/>
    <property type="match status" value="1"/>
</dbReference>
<keyword evidence="3 6" id="KW-0238">DNA-binding</keyword>
<sequence>MEYILPNRGLEIKEIQVQPEKQETLTKKEKKEKEIKERLKLNNHCVINKIKEEKTISPKQIFDKKFTGIYLSEIELSTDCVISNSKPPYSYAILIKKALNESSTGQLSLNGIYTWIKENYSYYKTADSSWQNSIRHNLSLNKLFQKVKRPENEPGKGGFWKINREYEIKEQLRKEKENR</sequence>
<evidence type="ECO:0000256" key="1">
    <source>
        <dbReference type="ARBA" id="ARBA00004123"/>
    </source>
</evidence>
<dbReference type="STRING" id="935791.I3EJD7"/>
<evidence type="ECO:0000256" key="2">
    <source>
        <dbReference type="ARBA" id="ARBA00023015"/>
    </source>
</evidence>
<dbReference type="OMA" id="IKAETIC"/>
<dbReference type="InterPro" id="IPR030456">
    <property type="entry name" value="TF_fork_head_CS_2"/>
</dbReference>
<dbReference type="AlphaFoldDB" id="I3EJD7"/>
<dbReference type="GO" id="GO:0000978">
    <property type="term" value="F:RNA polymerase II cis-regulatory region sequence-specific DNA binding"/>
    <property type="evidence" value="ECO:0007669"/>
    <property type="project" value="TreeGrafter"/>
</dbReference>
<evidence type="ECO:0000313" key="9">
    <source>
        <dbReference type="Proteomes" id="UP000002872"/>
    </source>
</evidence>